<organism evidence="2 3">
    <name type="scientific">Halteria grandinella</name>
    <dbReference type="NCBI Taxonomy" id="5974"/>
    <lineage>
        <taxon>Eukaryota</taxon>
        <taxon>Sar</taxon>
        <taxon>Alveolata</taxon>
        <taxon>Ciliophora</taxon>
        <taxon>Intramacronucleata</taxon>
        <taxon>Spirotrichea</taxon>
        <taxon>Stichotrichia</taxon>
        <taxon>Sporadotrichida</taxon>
        <taxon>Halteriidae</taxon>
        <taxon>Halteria</taxon>
    </lineage>
</organism>
<feature type="chain" id="PRO_5035274661" description="Secreted protein" evidence="1">
    <location>
        <begin position="33"/>
        <end position="93"/>
    </location>
</feature>
<keyword evidence="1" id="KW-0732">Signal</keyword>
<evidence type="ECO:0000313" key="2">
    <source>
        <dbReference type="EMBL" id="TNV75448.1"/>
    </source>
</evidence>
<feature type="signal peptide" evidence="1">
    <location>
        <begin position="1"/>
        <end position="32"/>
    </location>
</feature>
<dbReference type="AlphaFoldDB" id="A0A8J8NIN6"/>
<evidence type="ECO:0000256" key="1">
    <source>
        <dbReference type="SAM" id="SignalP"/>
    </source>
</evidence>
<gene>
    <name evidence="2" type="ORF">FGO68_gene7212</name>
</gene>
<evidence type="ECO:0008006" key="4">
    <source>
        <dbReference type="Google" id="ProtNLM"/>
    </source>
</evidence>
<reference evidence="2" key="1">
    <citation type="submission" date="2019-06" db="EMBL/GenBank/DDBJ databases">
        <authorList>
            <person name="Zheng W."/>
        </authorList>
    </citation>
    <scope>NUCLEOTIDE SEQUENCE</scope>
    <source>
        <strain evidence="2">QDHG01</strain>
    </source>
</reference>
<protein>
    <recommendedName>
        <fullName evidence="4">Secreted protein</fullName>
    </recommendedName>
</protein>
<dbReference type="Proteomes" id="UP000785679">
    <property type="component" value="Unassembled WGS sequence"/>
</dbReference>
<comment type="caution">
    <text evidence="2">The sequence shown here is derived from an EMBL/GenBank/DDBJ whole genome shotgun (WGS) entry which is preliminary data.</text>
</comment>
<dbReference type="EMBL" id="RRYP01015572">
    <property type="protein sequence ID" value="TNV75448.1"/>
    <property type="molecule type" value="Genomic_DNA"/>
</dbReference>
<keyword evidence="3" id="KW-1185">Reference proteome</keyword>
<name>A0A8J8NIN6_HALGN</name>
<sequence length="93" mass="10350">MDIPSTRGSPSTDAVPLWYLFFLFCFFTRSPGIRDSPSGSIIPRVIPESPGIVDCIENDQPRHDDVCPLLVLCIVQGILVKLHCVFLKAHLEV</sequence>
<proteinExistence type="predicted"/>
<evidence type="ECO:0000313" key="3">
    <source>
        <dbReference type="Proteomes" id="UP000785679"/>
    </source>
</evidence>
<accession>A0A8J8NIN6</accession>